<protein>
    <recommendedName>
        <fullName evidence="12">Integrase catalytic domain-containing protein</fullName>
    </recommendedName>
</protein>
<evidence type="ECO:0000256" key="7">
    <source>
        <dbReference type="ARBA" id="ARBA00022918"/>
    </source>
</evidence>
<keyword evidence="3" id="KW-0255">Endonuclease</keyword>
<keyword evidence="7" id="KW-0695">RNA-directed DNA polymerase</keyword>
<dbReference type="PANTHER" id="PTHR42648">
    <property type="entry name" value="TRANSPOSASE, PUTATIVE-RELATED"/>
    <property type="match status" value="1"/>
</dbReference>
<reference evidence="13 14" key="1">
    <citation type="journal article" date="2017" name="Genome Biol. Evol.">
        <title>Phytophthora megakarya and P. palmivora, closely related causal agents of cacao black pod rot, underwent increases in genome sizes and gene numbers by different mechanisms.</title>
        <authorList>
            <person name="Ali S.S."/>
            <person name="Shao J."/>
            <person name="Lary D.J."/>
            <person name="Kronmiller B."/>
            <person name="Shen D."/>
            <person name="Strem M.D."/>
            <person name="Amoako-Attah I."/>
            <person name="Akrofi A.Y."/>
            <person name="Begoude B.A."/>
            <person name="Ten Hoopen G.M."/>
            <person name="Coulibaly K."/>
            <person name="Kebe B.I."/>
            <person name="Melnick R.L."/>
            <person name="Guiltinan M.J."/>
            <person name="Tyler B.M."/>
            <person name="Meinhardt L.W."/>
            <person name="Bailey B.A."/>
        </authorList>
    </citation>
    <scope>NUCLEOTIDE SEQUENCE [LARGE SCALE GENOMIC DNA]</scope>
    <source>
        <strain evidence="14">sbr112.9</strain>
    </source>
</reference>
<keyword evidence="1" id="KW-0540">Nuclease</keyword>
<sequence length="634" mass="71441">MGADDFPRHPEKPAKSAGTKTPGGCTYVVTFIDDYSHHVTVDFMKAKSDVMLKFKMFKAAVENATGQRIKRPRSYNGGEYTGRQFKAYLNQCDTKHKKTVPYTPHQNGLAESVNRSLVEMARCRLYHDSVDKKWWAEAVKTAAWIINRIPNSVRIKTPYEIVYKTKPQLKNLTVFKRRFMGYEDGVKGFRVMNVTTEIVRTVKYMEPSTSDHLRIVPVVAEGGDVIPLQHDTEMDGVMVPYGSTHPMITRSRTRLIDEMNDPEDAGAIMKQIVAQPGTGIKRKKMIQERVKPSENRLAIEKEQAVFATGDVSKAYEEATTNADAKQWKRVIARFEIEQCGVDTAFPYGKLEEEIYMELPEGLRELLSSVETEEEEDDVGYLLLQRLNGLIRASRVWNENICAHLKSMGFNATAADPCNYTGGKGDDECNVCLYVDGMLIASRENDIIASVKAGITEKFRIKDLGRARFILGMEIDYDMNRKALAISQRAYIELIIKSFGQANAKPSLTPLDLSVHMTKNDNPQDAYSDADWAGNRDDRRSVSGMMLMMCGAPVVRRSTLQKTVALSSTEAENVALSECTKEVVWMRLLLKDVGAEQVEPTVIYEDNQGQRLWRRTLVISRGPSTSTSGTIFVRE</sequence>
<accession>A0A2P4WZP1</accession>
<keyword evidence="6" id="KW-0229">DNA integration</keyword>
<organism evidence="13 14">
    <name type="scientific">Phytophthora palmivora</name>
    <dbReference type="NCBI Taxonomy" id="4796"/>
    <lineage>
        <taxon>Eukaryota</taxon>
        <taxon>Sar</taxon>
        <taxon>Stramenopiles</taxon>
        <taxon>Oomycota</taxon>
        <taxon>Peronosporomycetes</taxon>
        <taxon>Peronosporales</taxon>
        <taxon>Peronosporaceae</taxon>
        <taxon>Phytophthora</taxon>
    </lineage>
</organism>
<dbReference type="InterPro" id="IPR036397">
    <property type="entry name" value="RNaseH_sf"/>
</dbReference>
<proteinExistence type="predicted"/>
<feature type="domain" description="Integrase catalytic" evidence="12">
    <location>
        <begin position="1"/>
        <end position="166"/>
    </location>
</feature>
<evidence type="ECO:0000256" key="4">
    <source>
        <dbReference type="ARBA" id="ARBA00022801"/>
    </source>
</evidence>
<dbReference type="GO" id="GO:0046872">
    <property type="term" value="F:metal ion binding"/>
    <property type="evidence" value="ECO:0007669"/>
    <property type="project" value="UniProtKB-KW"/>
</dbReference>
<evidence type="ECO:0000313" key="14">
    <source>
        <dbReference type="Proteomes" id="UP000237271"/>
    </source>
</evidence>
<dbReference type="InterPro" id="IPR012337">
    <property type="entry name" value="RNaseH-like_sf"/>
</dbReference>
<evidence type="ECO:0000256" key="5">
    <source>
        <dbReference type="ARBA" id="ARBA00022842"/>
    </source>
</evidence>
<dbReference type="PANTHER" id="PTHR42648:SF11">
    <property type="entry name" value="TRANSPOSON TY4-P GAG-POL POLYPROTEIN"/>
    <property type="match status" value="1"/>
</dbReference>
<dbReference type="GO" id="GO:0003887">
    <property type="term" value="F:DNA-directed DNA polymerase activity"/>
    <property type="evidence" value="ECO:0007669"/>
    <property type="project" value="UniProtKB-KW"/>
</dbReference>
<dbReference type="Pfam" id="PF07727">
    <property type="entry name" value="RVT_2"/>
    <property type="match status" value="1"/>
</dbReference>
<dbReference type="GO" id="GO:0003964">
    <property type="term" value="F:RNA-directed DNA polymerase activity"/>
    <property type="evidence" value="ECO:0007669"/>
    <property type="project" value="UniProtKB-KW"/>
</dbReference>
<evidence type="ECO:0000256" key="11">
    <source>
        <dbReference type="SAM" id="MobiDB-lite"/>
    </source>
</evidence>
<evidence type="ECO:0000256" key="3">
    <source>
        <dbReference type="ARBA" id="ARBA00022759"/>
    </source>
</evidence>
<feature type="compositionally biased region" description="Basic and acidic residues" evidence="11">
    <location>
        <begin position="1"/>
        <end position="14"/>
    </location>
</feature>
<dbReference type="GO" id="GO:0016787">
    <property type="term" value="F:hydrolase activity"/>
    <property type="evidence" value="ECO:0007669"/>
    <property type="project" value="UniProtKB-KW"/>
</dbReference>
<evidence type="ECO:0000313" key="13">
    <source>
        <dbReference type="EMBL" id="POM58758.1"/>
    </source>
</evidence>
<keyword evidence="10" id="KW-0511">Multifunctional enzyme</keyword>
<gene>
    <name evidence="13" type="ORF">PHPALM_36551</name>
</gene>
<evidence type="ECO:0000256" key="1">
    <source>
        <dbReference type="ARBA" id="ARBA00022722"/>
    </source>
</evidence>
<dbReference type="GO" id="GO:0003676">
    <property type="term" value="F:nucleic acid binding"/>
    <property type="evidence" value="ECO:0007669"/>
    <property type="project" value="InterPro"/>
</dbReference>
<evidence type="ECO:0000256" key="2">
    <source>
        <dbReference type="ARBA" id="ARBA00022723"/>
    </source>
</evidence>
<dbReference type="InterPro" id="IPR039537">
    <property type="entry name" value="Retrotran_Ty1/copia-like"/>
</dbReference>
<keyword evidence="8" id="KW-0808">Transferase</keyword>
<dbReference type="PROSITE" id="PS50994">
    <property type="entry name" value="INTEGRASE"/>
    <property type="match status" value="1"/>
</dbReference>
<keyword evidence="2" id="KW-0479">Metal-binding</keyword>
<dbReference type="EMBL" id="NCKW01020160">
    <property type="protein sequence ID" value="POM58758.1"/>
    <property type="molecule type" value="Genomic_DNA"/>
</dbReference>
<evidence type="ECO:0000256" key="9">
    <source>
        <dbReference type="ARBA" id="ARBA00023172"/>
    </source>
</evidence>
<evidence type="ECO:0000259" key="12">
    <source>
        <dbReference type="PROSITE" id="PS50994"/>
    </source>
</evidence>
<keyword evidence="4" id="KW-0378">Hydrolase</keyword>
<dbReference type="InterPro" id="IPR001584">
    <property type="entry name" value="Integrase_cat-core"/>
</dbReference>
<dbReference type="SUPFAM" id="SSF53098">
    <property type="entry name" value="Ribonuclease H-like"/>
    <property type="match status" value="1"/>
</dbReference>
<keyword evidence="9" id="KW-0233">DNA recombination</keyword>
<keyword evidence="8" id="KW-0239">DNA-directed DNA polymerase</keyword>
<name>A0A2P4WZP1_9STRA</name>
<feature type="region of interest" description="Disordered" evidence="11">
    <location>
        <begin position="1"/>
        <end position="20"/>
    </location>
</feature>
<dbReference type="GO" id="GO:0004519">
    <property type="term" value="F:endonuclease activity"/>
    <property type="evidence" value="ECO:0007669"/>
    <property type="project" value="UniProtKB-KW"/>
</dbReference>
<dbReference type="OrthoDB" id="4501190at2759"/>
<dbReference type="Gene3D" id="3.30.420.10">
    <property type="entry name" value="Ribonuclease H-like superfamily/Ribonuclease H"/>
    <property type="match status" value="1"/>
</dbReference>
<dbReference type="InterPro" id="IPR013103">
    <property type="entry name" value="RVT_2"/>
</dbReference>
<keyword evidence="14" id="KW-1185">Reference proteome</keyword>
<dbReference type="GO" id="GO:0006310">
    <property type="term" value="P:DNA recombination"/>
    <property type="evidence" value="ECO:0007669"/>
    <property type="project" value="UniProtKB-KW"/>
</dbReference>
<evidence type="ECO:0000256" key="10">
    <source>
        <dbReference type="ARBA" id="ARBA00023268"/>
    </source>
</evidence>
<keyword evidence="8" id="KW-0548">Nucleotidyltransferase</keyword>
<keyword evidence="5" id="KW-0460">Magnesium</keyword>
<evidence type="ECO:0000256" key="6">
    <source>
        <dbReference type="ARBA" id="ARBA00022908"/>
    </source>
</evidence>
<evidence type="ECO:0000256" key="8">
    <source>
        <dbReference type="ARBA" id="ARBA00022932"/>
    </source>
</evidence>
<dbReference type="CDD" id="cd09272">
    <property type="entry name" value="RNase_HI_RT_Ty1"/>
    <property type="match status" value="1"/>
</dbReference>
<comment type="caution">
    <text evidence="13">The sequence shown here is derived from an EMBL/GenBank/DDBJ whole genome shotgun (WGS) entry which is preliminary data.</text>
</comment>
<dbReference type="Proteomes" id="UP000237271">
    <property type="component" value="Unassembled WGS sequence"/>
</dbReference>
<dbReference type="GO" id="GO:0015074">
    <property type="term" value="P:DNA integration"/>
    <property type="evidence" value="ECO:0007669"/>
    <property type="project" value="UniProtKB-KW"/>
</dbReference>
<dbReference type="AlphaFoldDB" id="A0A2P4WZP1"/>